<gene>
    <name evidence="4" type="ORF">Din_044913</name>
</gene>
<evidence type="ECO:0000256" key="2">
    <source>
        <dbReference type="ARBA" id="ARBA00023163"/>
    </source>
</evidence>
<keyword evidence="2" id="KW-0804">Transcription</keyword>
<evidence type="ECO:0000256" key="1">
    <source>
        <dbReference type="ARBA" id="ARBA00023015"/>
    </source>
</evidence>
<protein>
    <submittedName>
        <fullName evidence="4">Putative transcription factor IBH1</fullName>
    </submittedName>
</protein>
<proteinExistence type="predicted"/>
<dbReference type="Pfam" id="PF26576">
    <property type="entry name" value="IBH1_N"/>
    <property type="match status" value="1"/>
</dbReference>
<evidence type="ECO:0000259" key="3">
    <source>
        <dbReference type="Pfam" id="PF26576"/>
    </source>
</evidence>
<sequence length="139" mass="15857">MTCSKTRFARIFVRSLLRIRKQRPAVSSQKIKIAAYSSMARAVGTRRAWSRALLFKLRSQESRRLQRSYHVVKKKKKRSIAEKASAGDQLKQAEKLRGLVPGGETMEFCELLQETAHFIKCLATQVKVMQSIADHLHAS</sequence>
<evidence type="ECO:0000313" key="4">
    <source>
        <dbReference type="EMBL" id="MPA75472.1"/>
    </source>
</evidence>
<reference evidence="4" key="1">
    <citation type="submission" date="2019-08" db="EMBL/GenBank/DDBJ databases">
        <title>Reference gene set and small RNA set construction with multiple tissues from Davidia involucrata Baill.</title>
        <authorList>
            <person name="Yang H."/>
            <person name="Zhou C."/>
            <person name="Li G."/>
            <person name="Wang J."/>
            <person name="Gao P."/>
            <person name="Wang M."/>
            <person name="Wang R."/>
            <person name="Zhao Y."/>
        </authorList>
    </citation>
    <scope>NUCLEOTIDE SEQUENCE</scope>
    <source>
        <tissue evidence="4">Mixed with DoveR01_LX</tissue>
    </source>
</reference>
<dbReference type="PANTHER" id="PTHR33124:SF109">
    <property type="entry name" value="TRANSCRIPTION FACTOR IBH1"/>
    <property type="match status" value="1"/>
</dbReference>
<dbReference type="GO" id="GO:0006355">
    <property type="term" value="P:regulation of DNA-templated transcription"/>
    <property type="evidence" value="ECO:0007669"/>
    <property type="project" value="InterPro"/>
</dbReference>
<organism evidence="4">
    <name type="scientific">Davidia involucrata</name>
    <name type="common">Dove tree</name>
    <dbReference type="NCBI Taxonomy" id="16924"/>
    <lineage>
        <taxon>Eukaryota</taxon>
        <taxon>Viridiplantae</taxon>
        <taxon>Streptophyta</taxon>
        <taxon>Embryophyta</taxon>
        <taxon>Tracheophyta</taxon>
        <taxon>Spermatophyta</taxon>
        <taxon>Magnoliopsida</taxon>
        <taxon>eudicotyledons</taxon>
        <taxon>Gunneridae</taxon>
        <taxon>Pentapetalae</taxon>
        <taxon>asterids</taxon>
        <taxon>Cornales</taxon>
        <taxon>Nyssaceae</taxon>
        <taxon>Davidia</taxon>
    </lineage>
</organism>
<dbReference type="AlphaFoldDB" id="A0A5B7C2J4"/>
<accession>A0A5B7C2J4</accession>
<feature type="domain" description="IBH1-like N-terminal" evidence="3">
    <location>
        <begin position="5"/>
        <end position="60"/>
    </location>
</feature>
<dbReference type="InterPro" id="IPR059002">
    <property type="entry name" value="IBH1_N"/>
</dbReference>
<dbReference type="EMBL" id="GHES01044913">
    <property type="protein sequence ID" value="MPA75472.1"/>
    <property type="molecule type" value="Transcribed_RNA"/>
</dbReference>
<name>A0A5B7C2J4_DAVIN</name>
<dbReference type="PANTHER" id="PTHR33124">
    <property type="entry name" value="TRANSCRIPTION FACTOR IBH1-LIKE 1"/>
    <property type="match status" value="1"/>
</dbReference>
<keyword evidence="1" id="KW-0805">Transcription regulation</keyword>
<dbReference type="InterPro" id="IPR044660">
    <property type="entry name" value="IBH1-like"/>
</dbReference>